<dbReference type="InterPro" id="IPR013155">
    <property type="entry name" value="M/V/L/I-tRNA-synth_anticd-bd"/>
</dbReference>
<dbReference type="InterPro" id="IPR019499">
    <property type="entry name" value="Val-tRNA_synth_tRNA-bd"/>
</dbReference>
<dbReference type="InterPro" id="IPR001412">
    <property type="entry name" value="aa-tRNA-synth_I_CS"/>
</dbReference>
<dbReference type="InterPro" id="IPR009080">
    <property type="entry name" value="tRNAsynth_Ia_anticodon-bd"/>
</dbReference>
<evidence type="ECO:0000256" key="2">
    <source>
        <dbReference type="ARBA" id="ARBA00022598"/>
    </source>
</evidence>
<evidence type="ECO:0000313" key="13">
    <source>
        <dbReference type="Proteomes" id="UP001424741"/>
    </source>
</evidence>
<dbReference type="CDD" id="cd07962">
    <property type="entry name" value="Anticodon_Ia_Val"/>
    <property type="match status" value="1"/>
</dbReference>
<dbReference type="InterPro" id="IPR014729">
    <property type="entry name" value="Rossmann-like_a/b/a_fold"/>
</dbReference>
<dbReference type="PANTHER" id="PTHR11946:SF93">
    <property type="entry name" value="VALINE--TRNA LIGASE, CHLOROPLASTIC_MITOCHONDRIAL 2"/>
    <property type="match status" value="1"/>
</dbReference>
<evidence type="ECO:0000256" key="1">
    <source>
        <dbReference type="ARBA" id="ARBA00022490"/>
    </source>
</evidence>
<comment type="similarity">
    <text evidence="8">Belongs to the class-I aminoacyl-tRNA synthetase family. ValS type 1 subfamily.</text>
</comment>
<comment type="caution">
    <text evidence="12">The sequence shown here is derived from an EMBL/GenBank/DDBJ whole genome shotgun (WGS) entry which is preliminary data.</text>
</comment>
<protein>
    <recommendedName>
        <fullName evidence="8">Valine--tRNA ligase</fullName>
        <ecNumber evidence="8">6.1.1.9</ecNumber>
    </recommendedName>
    <alternativeName>
        <fullName evidence="8">Valyl-tRNA synthetase</fullName>
        <shortName evidence="8">ValRS</shortName>
    </alternativeName>
</protein>
<dbReference type="InterPro" id="IPR010978">
    <property type="entry name" value="tRNA-bd_arm"/>
</dbReference>
<keyword evidence="8" id="KW-0175">Coiled coil</keyword>
<dbReference type="InterPro" id="IPR009008">
    <property type="entry name" value="Val/Leu/Ile-tRNA-synth_edit"/>
</dbReference>
<evidence type="ECO:0000256" key="6">
    <source>
        <dbReference type="ARBA" id="ARBA00023146"/>
    </source>
</evidence>
<organism evidence="12 13">
    <name type="scientific">Rubritalea halochordaticola</name>
    <dbReference type="NCBI Taxonomy" id="714537"/>
    <lineage>
        <taxon>Bacteria</taxon>
        <taxon>Pseudomonadati</taxon>
        <taxon>Verrucomicrobiota</taxon>
        <taxon>Verrucomicrobiia</taxon>
        <taxon>Verrucomicrobiales</taxon>
        <taxon>Rubritaleaceae</taxon>
        <taxon>Rubritalea</taxon>
    </lineage>
</organism>
<dbReference type="Gene3D" id="1.10.287.380">
    <property type="entry name" value="Valyl-tRNA synthetase, C-terminal domain"/>
    <property type="match status" value="1"/>
</dbReference>
<reference evidence="12 13" key="1">
    <citation type="submission" date="2024-02" db="EMBL/GenBank/DDBJ databases">
        <title>Rubritalea halochordaticola NBRC 107102.</title>
        <authorList>
            <person name="Ichikawa N."/>
            <person name="Katano-Makiyama Y."/>
            <person name="Hidaka K."/>
        </authorList>
    </citation>
    <scope>NUCLEOTIDE SEQUENCE [LARGE SCALE GENOMIC DNA]</scope>
    <source>
        <strain evidence="12 13">NBRC 107102</strain>
    </source>
</reference>
<feature type="short sequence motif" description="'KMSKS' region" evidence="8">
    <location>
        <begin position="534"/>
        <end position="538"/>
    </location>
</feature>
<comment type="catalytic activity">
    <reaction evidence="7 8">
        <text>tRNA(Val) + L-valine + ATP = L-valyl-tRNA(Val) + AMP + diphosphate</text>
        <dbReference type="Rhea" id="RHEA:10704"/>
        <dbReference type="Rhea" id="RHEA-COMP:9672"/>
        <dbReference type="Rhea" id="RHEA-COMP:9708"/>
        <dbReference type="ChEBI" id="CHEBI:30616"/>
        <dbReference type="ChEBI" id="CHEBI:33019"/>
        <dbReference type="ChEBI" id="CHEBI:57762"/>
        <dbReference type="ChEBI" id="CHEBI:78442"/>
        <dbReference type="ChEBI" id="CHEBI:78537"/>
        <dbReference type="ChEBI" id="CHEBI:456215"/>
        <dbReference type="EC" id="6.1.1.9"/>
    </reaction>
</comment>
<dbReference type="EMBL" id="BAABRL010000001">
    <property type="protein sequence ID" value="GAA5494170.1"/>
    <property type="molecule type" value="Genomic_DNA"/>
</dbReference>
<comment type="domain">
    <text evidence="8">ValRS has two distinct active sites: one for aminoacylation and one for editing. The misactivated threonine is translocated from the active site to the editing site.</text>
</comment>
<keyword evidence="6 8" id="KW-0030">Aminoacyl-tRNA synthetase</keyword>
<dbReference type="InterPro" id="IPR002303">
    <property type="entry name" value="Valyl-tRNA_ligase"/>
</dbReference>
<dbReference type="Gene3D" id="1.10.730.10">
    <property type="entry name" value="Isoleucyl-tRNA Synthetase, Domain 1"/>
    <property type="match status" value="1"/>
</dbReference>
<evidence type="ECO:0000313" key="12">
    <source>
        <dbReference type="EMBL" id="GAA5494170.1"/>
    </source>
</evidence>
<dbReference type="SUPFAM" id="SSF50677">
    <property type="entry name" value="ValRS/IleRS/LeuRS editing domain"/>
    <property type="match status" value="1"/>
</dbReference>
<dbReference type="NCBIfam" id="TIGR00422">
    <property type="entry name" value="valS"/>
    <property type="match status" value="1"/>
</dbReference>
<dbReference type="CDD" id="cd00817">
    <property type="entry name" value="ValRS_core"/>
    <property type="match status" value="1"/>
</dbReference>
<dbReference type="Pfam" id="PF00133">
    <property type="entry name" value="tRNA-synt_1"/>
    <property type="match status" value="1"/>
</dbReference>
<keyword evidence="1 8" id="KW-0963">Cytoplasm</keyword>
<dbReference type="HAMAP" id="MF_02004">
    <property type="entry name" value="Val_tRNA_synth_type1"/>
    <property type="match status" value="1"/>
</dbReference>
<dbReference type="Proteomes" id="UP001424741">
    <property type="component" value="Unassembled WGS sequence"/>
</dbReference>
<evidence type="ECO:0000256" key="4">
    <source>
        <dbReference type="ARBA" id="ARBA00022840"/>
    </source>
</evidence>
<dbReference type="SUPFAM" id="SSF47323">
    <property type="entry name" value="Anticodon-binding domain of a subclass of class I aminoacyl-tRNA synthetases"/>
    <property type="match status" value="1"/>
</dbReference>
<comment type="subcellular location">
    <subcellularLocation>
        <location evidence="8">Cytoplasm</location>
    </subcellularLocation>
</comment>
<name>A0ABP9UWU1_9BACT</name>
<feature type="domain" description="Aminoacyl-tRNA synthetase class Ia" evidence="9">
    <location>
        <begin position="17"/>
        <end position="574"/>
    </location>
</feature>
<dbReference type="EC" id="6.1.1.9" evidence="8"/>
<dbReference type="PROSITE" id="PS00178">
    <property type="entry name" value="AA_TRNA_LIGASE_I"/>
    <property type="match status" value="1"/>
</dbReference>
<dbReference type="RefSeq" id="WP_346187186.1">
    <property type="nucleotide sequence ID" value="NZ_BAABRL010000001.1"/>
</dbReference>
<evidence type="ECO:0000259" key="9">
    <source>
        <dbReference type="Pfam" id="PF00133"/>
    </source>
</evidence>
<evidence type="ECO:0000259" key="10">
    <source>
        <dbReference type="Pfam" id="PF08264"/>
    </source>
</evidence>
<dbReference type="GO" id="GO:0016874">
    <property type="term" value="F:ligase activity"/>
    <property type="evidence" value="ECO:0007669"/>
    <property type="project" value="UniProtKB-KW"/>
</dbReference>
<comment type="subunit">
    <text evidence="8">Monomer.</text>
</comment>
<keyword evidence="4 8" id="KW-0067">ATP-binding</keyword>
<feature type="coiled-coil region" evidence="8">
    <location>
        <begin position="822"/>
        <end position="884"/>
    </location>
</feature>
<dbReference type="Gene3D" id="3.90.740.10">
    <property type="entry name" value="Valyl/Leucyl/Isoleucyl-tRNA synthetase, editing domain"/>
    <property type="match status" value="1"/>
</dbReference>
<gene>
    <name evidence="8 12" type="primary">valS</name>
    <name evidence="12" type="ORF">Rhal01_00328</name>
</gene>
<accession>A0ABP9UWU1</accession>
<comment type="domain">
    <text evidence="8">The C-terminal coiled-coil domain is crucial for aminoacylation activity.</text>
</comment>
<dbReference type="PANTHER" id="PTHR11946">
    <property type="entry name" value="VALYL-TRNA SYNTHETASES"/>
    <property type="match status" value="1"/>
</dbReference>
<feature type="binding site" evidence="8">
    <location>
        <position position="537"/>
    </location>
    <ligand>
        <name>ATP</name>
        <dbReference type="ChEBI" id="CHEBI:30616"/>
    </ligand>
</feature>
<dbReference type="NCBIfam" id="NF004349">
    <property type="entry name" value="PRK05729.1"/>
    <property type="match status" value="1"/>
</dbReference>
<evidence type="ECO:0000259" key="11">
    <source>
        <dbReference type="Pfam" id="PF10458"/>
    </source>
</evidence>
<dbReference type="Pfam" id="PF08264">
    <property type="entry name" value="Anticodon_1"/>
    <property type="match status" value="1"/>
</dbReference>
<dbReference type="InterPro" id="IPR033705">
    <property type="entry name" value="Anticodon_Ia_Val"/>
</dbReference>
<evidence type="ECO:0000256" key="7">
    <source>
        <dbReference type="ARBA" id="ARBA00047552"/>
    </source>
</evidence>
<dbReference type="SUPFAM" id="SSF52374">
    <property type="entry name" value="Nucleotidylyl transferase"/>
    <property type="match status" value="1"/>
</dbReference>
<sequence>MSELPKAYEPQEVEINWYQKWLENKCFSADVNSSKEAYSIVIPPPNVTGILHLGHVLNNSIQDILARRARQQGKEVLWLPGTDHAGIATQTKVEKKVREEENTTRRELGREEFLKRVWDWKDKHGGIIIKQLKRLGCSCDWDRERFTMDEDYSEWVSKVFVDLFNEGLIYRGKRMVNWCPVSLTALSDEEVIPKPQRSKLYFMKYELVDSPGEFLEISTTRPETLMGDIAVAVNPKDERFAKYVGKKVRRPFPEAEIPVIADDHVDIEFGTGALKITPAHDKADFEIGERHNLEVIDILHPDGSINCPEVPELDGLDRFVARKKAAAKLEEMGLLIKVEEHENNVGYSERADVPIEPRISMQWFLKYPAVQEATDAVANGDITFRPERWNKIYAHWMNNLQDWCISRQLWWGHQIPVWYRKDKAFDLKEAESLDVKDTESGDIYVGTEPPANGDNWVRDEDVMDTWFSSWLWPFATMDEQTRAKFYPTTDLVTGPDIIFFWVARMIMAGYRFEGELPFKNVFFTSIIRDIQGRKMSKSLGNSPDPIDLMEKYGADGLRFGLMRIAPIGSDVKFDETMIEEGRNFANKLYNACRFRQMQGGEAADLVIDESLPVYHLDILAKLDELDEKLEKAYASYRFNDVTQHLYEFFWTEYCDKFLESAKFDFRSGDDAAKQKTLGVIDLVLSKYLAHLHPFMPHITEELSAKMGYVAEGEFLMTKALDHSKVLDGVSSEVITRAREITAAVHETAGRLRNLKAEYQLAASKDVVFVIKPIADWVAAECDTLALLVGAKEMQLQADFDAPKGTPASVTPIGEVYMPLEGLIDMDAEKARLDKEIDKIAKEVEKSSKKLSNENFVARAKPEVVAVERERLQEWEAKLAQLKEMRSALA</sequence>
<keyword evidence="13" id="KW-1185">Reference proteome</keyword>
<comment type="function">
    <text evidence="8">Catalyzes the attachment of valine to tRNA(Val). As ValRS can inadvertently accommodate and process structurally similar amino acids such as threonine, to avoid such errors, it has a 'posttransfer' editing activity that hydrolyzes mischarged Thr-tRNA(Val) in a tRNA-dependent manner.</text>
</comment>
<dbReference type="Pfam" id="PF10458">
    <property type="entry name" value="Val_tRNA-synt_C"/>
    <property type="match status" value="1"/>
</dbReference>
<proteinExistence type="inferred from homology"/>
<keyword evidence="2 8" id="KW-0436">Ligase</keyword>
<dbReference type="PRINTS" id="PR00986">
    <property type="entry name" value="TRNASYNTHVAL"/>
</dbReference>
<keyword evidence="5 8" id="KW-0648">Protein biosynthesis</keyword>
<dbReference type="InterPro" id="IPR037118">
    <property type="entry name" value="Val-tRNA_synth_C_sf"/>
</dbReference>
<dbReference type="Gene3D" id="3.40.50.620">
    <property type="entry name" value="HUPs"/>
    <property type="match status" value="2"/>
</dbReference>
<evidence type="ECO:0000256" key="3">
    <source>
        <dbReference type="ARBA" id="ARBA00022741"/>
    </source>
</evidence>
<feature type="domain" description="Methionyl/Valyl/Leucyl/Isoleucyl-tRNA synthetase anticodon-binding" evidence="10">
    <location>
        <begin position="618"/>
        <end position="766"/>
    </location>
</feature>
<dbReference type="InterPro" id="IPR002300">
    <property type="entry name" value="aa-tRNA-synth_Ia"/>
</dbReference>
<feature type="short sequence motif" description="'HIGH' region" evidence="8">
    <location>
        <begin position="45"/>
        <end position="55"/>
    </location>
</feature>
<evidence type="ECO:0000256" key="5">
    <source>
        <dbReference type="ARBA" id="ARBA00022917"/>
    </source>
</evidence>
<feature type="domain" description="Valyl-tRNA synthetase tRNA-binding arm" evidence="11">
    <location>
        <begin position="824"/>
        <end position="888"/>
    </location>
</feature>
<dbReference type="SUPFAM" id="SSF46589">
    <property type="entry name" value="tRNA-binding arm"/>
    <property type="match status" value="1"/>
</dbReference>
<keyword evidence="3 8" id="KW-0547">Nucleotide-binding</keyword>
<evidence type="ECO:0000256" key="8">
    <source>
        <dbReference type="HAMAP-Rule" id="MF_02004"/>
    </source>
</evidence>